<keyword evidence="2" id="KW-0472">Membrane</keyword>
<name>A0A9D1DA84_9FIRM</name>
<dbReference type="EMBL" id="DVGK01000142">
    <property type="protein sequence ID" value="HIR14701.1"/>
    <property type="molecule type" value="Genomic_DNA"/>
</dbReference>
<accession>A0A9D1DA84</accession>
<dbReference type="InterPro" id="IPR008756">
    <property type="entry name" value="Peptidase_M56"/>
</dbReference>
<feature type="transmembrane region" description="Helical" evidence="2">
    <location>
        <begin position="321"/>
        <end position="339"/>
    </location>
</feature>
<keyword evidence="2" id="KW-0812">Transmembrane</keyword>
<dbReference type="CDD" id="cd07341">
    <property type="entry name" value="M56_BlaR1_MecR1_like"/>
    <property type="match status" value="1"/>
</dbReference>
<keyword evidence="2" id="KW-1133">Transmembrane helix</keyword>
<evidence type="ECO:0000256" key="2">
    <source>
        <dbReference type="SAM" id="Phobius"/>
    </source>
</evidence>
<evidence type="ECO:0000313" key="5">
    <source>
        <dbReference type="Proteomes" id="UP000886757"/>
    </source>
</evidence>
<dbReference type="Proteomes" id="UP000886757">
    <property type="component" value="Unassembled WGS sequence"/>
</dbReference>
<organism evidence="4 5">
    <name type="scientific">Candidatus Choladousia intestinavium</name>
    <dbReference type="NCBI Taxonomy" id="2840727"/>
    <lineage>
        <taxon>Bacteria</taxon>
        <taxon>Bacillati</taxon>
        <taxon>Bacillota</taxon>
        <taxon>Clostridia</taxon>
        <taxon>Lachnospirales</taxon>
        <taxon>Lachnospiraceae</taxon>
        <taxon>Lachnospiraceae incertae sedis</taxon>
        <taxon>Candidatus Choladousia</taxon>
    </lineage>
</organism>
<feature type="transmembrane region" description="Helical" evidence="2">
    <location>
        <begin position="37"/>
        <end position="56"/>
    </location>
</feature>
<proteinExistence type="predicted"/>
<sequence>MEGYLFHILKLNAVVSAVILFTVFLGKRLKNKYSAGWKYVIWLLLSLVLLFPVNLLPRGVVTVKIAEEATGDFVESQDGTSGGENESRETAGPLTYVRENVSSREIRLSAERISWRGLLQIFFPLWIAGIVLTGLFRILQYQYSLGRIKRWSVPETDRGIKRMYRTECINKHIRRPPVLLRVENLESPLLAGLFRTALYIPEKGYSAEELRLIFSHELFHYQKKDLWYKLLLMTVSVLYWFNPFLILMRIEAEKDIENLRDRQVICGCQVQERKLYQQLLLKTAALDRNLTPHLAASLNDSFLVFKERIFYMKRAAKLKRGMLPAVLAGFLVLFLNGLVGTSVEAPSAHRPEGIRRALLEEASRDAERAMMEAETPIQDASPDRSGIVPGSGSSAAAAWQAEGSGLEPGGQPQDMASGKNAYVEDTPSGFPGQSEGMAGMAEPSQEMAFLTEAPPKTEQFEPGAQPESQPAAETLEPGQAGDPGGTQTPQEGEDAFSSAENFQRLKEAGGTVEGTVLSRDISSITLQLDDGAAYTFPFCEWTTVVAGEPGDHIAMEYLGELQGSPMAQYAYPSAAEEDLTEGIKIMNGTLIFEGNDSIGIRTPEGQEYNFMLHGVPRPEFLTPGEAVQVQYYGSPGSGEVVSFTRQ</sequence>
<dbReference type="AlphaFoldDB" id="A0A9D1DA84"/>
<feature type="region of interest" description="Disordered" evidence="1">
    <location>
        <begin position="365"/>
        <end position="438"/>
    </location>
</feature>
<dbReference type="PANTHER" id="PTHR34978:SF3">
    <property type="entry name" value="SLR0241 PROTEIN"/>
    <property type="match status" value="1"/>
</dbReference>
<gene>
    <name evidence="4" type="ORF">IAB31_12345</name>
</gene>
<reference evidence="4" key="1">
    <citation type="submission" date="2020-10" db="EMBL/GenBank/DDBJ databases">
        <authorList>
            <person name="Gilroy R."/>
        </authorList>
    </citation>
    <scope>NUCLEOTIDE SEQUENCE</scope>
    <source>
        <strain evidence="4">ChiSjej4B22-8148</strain>
    </source>
</reference>
<reference evidence="4" key="2">
    <citation type="journal article" date="2021" name="PeerJ">
        <title>Extensive microbial diversity within the chicken gut microbiome revealed by metagenomics and culture.</title>
        <authorList>
            <person name="Gilroy R."/>
            <person name="Ravi A."/>
            <person name="Getino M."/>
            <person name="Pursley I."/>
            <person name="Horton D.L."/>
            <person name="Alikhan N.F."/>
            <person name="Baker D."/>
            <person name="Gharbi K."/>
            <person name="Hall N."/>
            <person name="Watson M."/>
            <person name="Adriaenssens E.M."/>
            <person name="Foster-Nyarko E."/>
            <person name="Jarju S."/>
            <person name="Secka A."/>
            <person name="Antonio M."/>
            <person name="Oren A."/>
            <person name="Chaudhuri R.R."/>
            <person name="La Ragione R."/>
            <person name="Hildebrand F."/>
            <person name="Pallen M.J."/>
        </authorList>
    </citation>
    <scope>NUCLEOTIDE SEQUENCE</scope>
    <source>
        <strain evidence="4">ChiSjej4B22-8148</strain>
    </source>
</reference>
<dbReference type="InterPro" id="IPR052173">
    <property type="entry name" value="Beta-lactam_resp_regulator"/>
</dbReference>
<evidence type="ECO:0000259" key="3">
    <source>
        <dbReference type="Pfam" id="PF05569"/>
    </source>
</evidence>
<feature type="region of interest" description="Disordered" evidence="1">
    <location>
        <begin position="457"/>
        <end position="497"/>
    </location>
</feature>
<evidence type="ECO:0000313" key="4">
    <source>
        <dbReference type="EMBL" id="HIR14701.1"/>
    </source>
</evidence>
<dbReference type="Pfam" id="PF05569">
    <property type="entry name" value="Peptidase_M56"/>
    <property type="match status" value="1"/>
</dbReference>
<feature type="domain" description="Peptidase M56" evidence="3">
    <location>
        <begin position="9"/>
        <end position="310"/>
    </location>
</feature>
<comment type="caution">
    <text evidence="4">The sequence shown here is derived from an EMBL/GenBank/DDBJ whole genome shotgun (WGS) entry which is preliminary data.</text>
</comment>
<protein>
    <recommendedName>
        <fullName evidence="3">Peptidase M56 domain-containing protein</fullName>
    </recommendedName>
</protein>
<feature type="compositionally biased region" description="Low complexity" evidence="1">
    <location>
        <begin position="385"/>
        <end position="405"/>
    </location>
</feature>
<feature type="transmembrane region" description="Helical" evidence="2">
    <location>
        <begin position="7"/>
        <end position="25"/>
    </location>
</feature>
<dbReference type="PANTHER" id="PTHR34978">
    <property type="entry name" value="POSSIBLE SENSOR-TRANSDUCER PROTEIN BLAR"/>
    <property type="match status" value="1"/>
</dbReference>
<feature type="transmembrane region" description="Helical" evidence="2">
    <location>
        <begin position="117"/>
        <end position="139"/>
    </location>
</feature>
<evidence type="ECO:0000256" key="1">
    <source>
        <dbReference type="SAM" id="MobiDB-lite"/>
    </source>
</evidence>